<sequence>MKVVQGSTPAAIHIGRDCSCQKDQYFTWDDGERKCLEEQSHLASVHSYEENDKQYFVQLYSTALLPQKAWLGYRRHDIVNNQPSSFSNIDGSDTSFVPTAFRAGLYPWSDG</sequence>
<accession>A0A915DKF0</accession>
<keyword evidence="1" id="KW-1185">Reference proteome</keyword>
<reference evidence="2" key="1">
    <citation type="submission" date="2022-11" db="UniProtKB">
        <authorList>
            <consortium name="WormBaseParasite"/>
        </authorList>
    </citation>
    <scope>IDENTIFICATION</scope>
</reference>
<dbReference type="CDD" id="cd00037">
    <property type="entry name" value="CLECT"/>
    <property type="match status" value="1"/>
</dbReference>
<organism evidence="1 2">
    <name type="scientific">Ditylenchus dipsaci</name>
    <dbReference type="NCBI Taxonomy" id="166011"/>
    <lineage>
        <taxon>Eukaryota</taxon>
        <taxon>Metazoa</taxon>
        <taxon>Ecdysozoa</taxon>
        <taxon>Nematoda</taxon>
        <taxon>Chromadorea</taxon>
        <taxon>Rhabditida</taxon>
        <taxon>Tylenchina</taxon>
        <taxon>Tylenchomorpha</taxon>
        <taxon>Sphaerularioidea</taxon>
        <taxon>Anguinidae</taxon>
        <taxon>Anguininae</taxon>
        <taxon>Ditylenchus</taxon>
    </lineage>
</organism>
<evidence type="ECO:0000313" key="1">
    <source>
        <dbReference type="Proteomes" id="UP000887574"/>
    </source>
</evidence>
<dbReference type="InterPro" id="IPR016186">
    <property type="entry name" value="C-type_lectin-like/link_sf"/>
</dbReference>
<proteinExistence type="predicted"/>
<protein>
    <submittedName>
        <fullName evidence="2">C-type lectin domain-containing protein</fullName>
    </submittedName>
</protein>
<dbReference type="AlphaFoldDB" id="A0A915DKF0"/>
<dbReference type="SUPFAM" id="SSF56436">
    <property type="entry name" value="C-type lectin-like"/>
    <property type="match status" value="1"/>
</dbReference>
<dbReference type="InterPro" id="IPR016187">
    <property type="entry name" value="CTDL_fold"/>
</dbReference>
<dbReference type="Gene3D" id="3.10.100.10">
    <property type="entry name" value="Mannose-Binding Protein A, subunit A"/>
    <property type="match status" value="1"/>
</dbReference>
<dbReference type="WBParaSite" id="jg2099.1">
    <property type="protein sequence ID" value="jg2099.1"/>
    <property type="gene ID" value="jg2099"/>
</dbReference>
<dbReference type="Proteomes" id="UP000887574">
    <property type="component" value="Unplaced"/>
</dbReference>
<evidence type="ECO:0000313" key="2">
    <source>
        <dbReference type="WBParaSite" id="jg2099.1"/>
    </source>
</evidence>
<name>A0A915DKF0_9BILA</name>